<dbReference type="RefSeq" id="WP_377386749.1">
    <property type="nucleotide sequence ID" value="NZ_JBHUIX010000003.1"/>
</dbReference>
<dbReference type="InterPro" id="IPR010626">
    <property type="entry name" value="DUF1217"/>
</dbReference>
<dbReference type="SUPFAM" id="SSF158837">
    <property type="entry name" value="AGR C 984p-like"/>
    <property type="match status" value="1"/>
</dbReference>
<proteinExistence type="predicted"/>
<reference evidence="2" key="1">
    <citation type="journal article" date="2019" name="Int. J. Syst. Evol. Microbiol.">
        <title>The Global Catalogue of Microorganisms (GCM) 10K type strain sequencing project: providing services to taxonomists for standard genome sequencing and annotation.</title>
        <authorList>
            <consortium name="The Broad Institute Genomics Platform"/>
            <consortium name="The Broad Institute Genome Sequencing Center for Infectious Disease"/>
            <person name="Wu L."/>
            <person name="Ma J."/>
        </authorList>
    </citation>
    <scope>NUCLEOTIDE SEQUENCE [LARGE SCALE GENOMIC DNA]</scope>
    <source>
        <strain evidence="2">CCUG 55131</strain>
    </source>
</reference>
<comment type="caution">
    <text evidence="1">The sequence shown here is derived from an EMBL/GenBank/DDBJ whole genome shotgun (WGS) entry which is preliminary data.</text>
</comment>
<protein>
    <submittedName>
        <fullName evidence="1">DUF1217 domain-containing protein</fullName>
    </submittedName>
</protein>
<dbReference type="Pfam" id="PF06748">
    <property type="entry name" value="DUF1217"/>
    <property type="match status" value="1"/>
</dbReference>
<dbReference type="Proteomes" id="UP001597413">
    <property type="component" value="Unassembled WGS sequence"/>
</dbReference>
<dbReference type="Gene3D" id="1.10.3700.10">
    <property type="entry name" value="AGR C 984p-like"/>
    <property type="match status" value="1"/>
</dbReference>
<sequence>MSYTPIVPASGYAGWKILSRTLDTQKTAFANSADVKRDEEYFREKIGSVTSAEELVSDRRLLKVALGAFGLENDINNKFFIRKVLEEGTLDSKSFANKLADKTYLRLSEAFGFGDYTTPLSQQEGFADTILAQYESRSFEAAVGDSDENMRLALSMQRELPELAAKSTSNDAKWYTVIGNKALSTVMRSALALPSSVGALDVDRQLEIYKDKAERVFGSSDFSTFSDPDQVEKAVRLFLVRSQLNEGSSMNSQSVALTLLQSGQSNLFRRV</sequence>
<dbReference type="InterPro" id="IPR023157">
    <property type="entry name" value="AGR-C-984p-like_sf"/>
</dbReference>
<dbReference type="EMBL" id="JBHUIX010000003">
    <property type="protein sequence ID" value="MFD2172991.1"/>
    <property type="molecule type" value="Genomic_DNA"/>
</dbReference>
<keyword evidence="2" id="KW-1185">Reference proteome</keyword>
<evidence type="ECO:0000313" key="1">
    <source>
        <dbReference type="EMBL" id="MFD2172991.1"/>
    </source>
</evidence>
<organism evidence="1 2">
    <name type="scientific">Rhodobacter lacus</name>
    <dbReference type="NCBI Taxonomy" id="1641972"/>
    <lineage>
        <taxon>Bacteria</taxon>
        <taxon>Pseudomonadati</taxon>
        <taxon>Pseudomonadota</taxon>
        <taxon>Alphaproteobacteria</taxon>
        <taxon>Rhodobacterales</taxon>
        <taxon>Rhodobacter group</taxon>
        <taxon>Rhodobacter</taxon>
    </lineage>
</organism>
<accession>A0ABW5A5Y1</accession>
<name>A0ABW5A5Y1_9RHOB</name>
<gene>
    <name evidence="1" type="ORF">ACFSM0_02685</name>
</gene>
<evidence type="ECO:0000313" key="2">
    <source>
        <dbReference type="Proteomes" id="UP001597413"/>
    </source>
</evidence>